<dbReference type="Proteomes" id="UP000298416">
    <property type="component" value="Unassembled WGS sequence"/>
</dbReference>
<evidence type="ECO:0000256" key="1">
    <source>
        <dbReference type="SAM" id="Coils"/>
    </source>
</evidence>
<dbReference type="AlphaFoldDB" id="A0A8X8XXG8"/>
<name>A0A8X8XXG8_SALSN</name>
<sequence length="326" mass="36931">MMNKISIAAFVLKKCEMRKKTKAKLQIKAKQSLVLNNRLFSLTYTQSDDRLMESAPSTCFLRRGLVGAGLKSPRVRLFSSSWQRWYPTSCKISQRHFSLQNKRQQAKKINLPTNTSFKPIDDSKIDTSHTRKGDALPINTSFETNIGSSLPKGSNSGSDQETDSNNNVPVIEYEYLEGGGYISSSQPHEVRSLHIDTIGYSEGSVHLNGENTSSSFLSNDIPVCTPWFILHLAFFFMISASYTYLWESKKGSCLQFITEKNSDINLLNEARIRALEDLEKFLSEKKSLQGEINNLEMKLAETVARLKVATEEKIHVELLEENLNWT</sequence>
<comment type="caution">
    <text evidence="4">The sequence shown here is derived from an EMBL/GenBank/DDBJ whole genome shotgun (WGS) entry which is preliminary data.</text>
</comment>
<organism evidence="4">
    <name type="scientific">Salvia splendens</name>
    <name type="common">Scarlet sage</name>
    <dbReference type="NCBI Taxonomy" id="180675"/>
    <lineage>
        <taxon>Eukaryota</taxon>
        <taxon>Viridiplantae</taxon>
        <taxon>Streptophyta</taxon>
        <taxon>Embryophyta</taxon>
        <taxon>Tracheophyta</taxon>
        <taxon>Spermatophyta</taxon>
        <taxon>Magnoliopsida</taxon>
        <taxon>eudicotyledons</taxon>
        <taxon>Gunneridae</taxon>
        <taxon>Pentapetalae</taxon>
        <taxon>asterids</taxon>
        <taxon>lamiids</taxon>
        <taxon>Lamiales</taxon>
        <taxon>Lamiaceae</taxon>
        <taxon>Nepetoideae</taxon>
        <taxon>Mentheae</taxon>
        <taxon>Salviinae</taxon>
        <taxon>Salvia</taxon>
        <taxon>Salvia subgen. Calosphace</taxon>
        <taxon>core Calosphace</taxon>
    </lineage>
</organism>
<reference evidence="4" key="1">
    <citation type="submission" date="2018-01" db="EMBL/GenBank/DDBJ databases">
        <authorList>
            <person name="Mao J.F."/>
        </authorList>
    </citation>
    <scope>NUCLEOTIDE SEQUENCE</scope>
    <source>
        <strain evidence="4">Huo1</strain>
        <tissue evidence="4">Leaf</tissue>
    </source>
</reference>
<protein>
    <submittedName>
        <fullName evidence="4">Uncharacterized protein</fullName>
    </submittedName>
</protein>
<keyword evidence="5" id="KW-1185">Reference proteome</keyword>
<dbReference type="EMBL" id="PNBA02000007">
    <property type="protein sequence ID" value="KAG6419311.1"/>
    <property type="molecule type" value="Genomic_DNA"/>
</dbReference>
<keyword evidence="3" id="KW-0472">Membrane</keyword>
<proteinExistence type="predicted"/>
<evidence type="ECO:0000313" key="4">
    <source>
        <dbReference type="EMBL" id="KAG6419311.1"/>
    </source>
</evidence>
<evidence type="ECO:0000313" key="5">
    <source>
        <dbReference type="Proteomes" id="UP000298416"/>
    </source>
</evidence>
<feature type="compositionally biased region" description="Polar residues" evidence="2">
    <location>
        <begin position="138"/>
        <end position="165"/>
    </location>
</feature>
<accession>A0A8X8XXG8</accession>
<feature type="transmembrane region" description="Helical" evidence="3">
    <location>
        <begin position="227"/>
        <end position="246"/>
    </location>
</feature>
<feature type="coiled-coil region" evidence="1">
    <location>
        <begin position="278"/>
        <end position="312"/>
    </location>
</feature>
<evidence type="ECO:0000256" key="2">
    <source>
        <dbReference type="SAM" id="MobiDB-lite"/>
    </source>
</evidence>
<feature type="compositionally biased region" description="Basic and acidic residues" evidence="2">
    <location>
        <begin position="119"/>
        <end position="134"/>
    </location>
</feature>
<keyword evidence="3" id="KW-1133">Transmembrane helix</keyword>
<reference evidence="4" key="2">
    <citation type="submission" date="2020-08" db="EMBL/GenBank/DDBJ databases">
        <title>Plant Genome Project.</title>
        <authorList>
            <person name="Zhang R.-G."/>
        </authorList>
    </citation>
    <scope>NUCLEOTIDE SEQUENCE</scope>
    <source>
        <strain evidence="4">Huo1</strain>
        <tissue evidence="4">Leaf</tissue>
    </source>
</reference>
<gene>
    <name evidence="4" type="ORF">SASPL_121528</name>
</gene>
<feature type="region of interest" description="Disordered" evidence="2">
    <location>
        <begin position="113"/>
        <end position="165"/>
    </location>
</feature>
<keyword evidence="3" id="KW-0812">Transmembrane</keyword>
<keyword evidence="1" id="KW-0175">Coiled coil</keyword>
<evidence type="ECO:0000256" key="3">
    <source>
        <dbReference type="SAM" id="Phobius"/>
    </source>
</evidence>